<protein>
    <submittedName>
        <fullName evidence="4">Glycosyl transferase, group 1</fullName>
    </submittedName>
</protein>
<dbReference type="HOGENOM" id="CLU_741096_0_0_0"/>
<comment type="caution">
    <text evidence="4">The sequence shown here is derived from an EMBL/GenBank/DDBJ whole genome shotgun (WGS) entry which is preliminary data.</text>
</comment>
<evidence type="ECO:0000313" key="4">
    <source>
        <dbReference type="EMBL" id="EFO78909.1"/>
    </source>
</evidence>
<dbReference type="STRING" id="765420.OSCT_3204"/>
<proteinExistence type="predicted"/>
<evidence type="ECO:0000259" key="3">
    <source>
        <dbReference type="Pfam" id="PF13439"/>
    </source>
</evidence>
<evidence type="ECO:0000313" key="5">
    <source>
        <dbReference type="Proteomes" id="UP000054010"/>
    </source>
</evidence>
<dbReference type="Pfam" id="PF00534">
    <property type="entry name" value="Glycos_transf_1"/>
    <property type="match status" value="1"/>
</dbReference>
<evidence type="ECO:0000256" key="1">
    <source>
        <dbReference type="ARBA" id="ARBA00022679"/>
    </source>
</evidence>
<reference evidence="4 5" key="1">
    <citation type="journal article" date="2011" name="J. Bacteriol.">
        <title>Draft genome sequence of the anoxygenic filamentous phototrophic bacterium Oscillochloris trichoides subsp. DG-6.</title>
        <authorList>
            <person name="Kuznetsov B.B."/>
            <person name="Ivanovsky R.N."/>
            <person name="Keppen O.I."/>
            <person name="Sukhacheva M.V."/>
            <person name="Bumazhkin B.K."/>
            <person name="Patutina E.O."/>
            <person name="Beletsky A.V."/>
            <person name="Mardanov A.V."/>
            <person name="Baslerov R.V."/>
            <person name="Panteleeva A.N."/>
            <person name="Kolganova T.V."/>
            <person name="Ravin N.V."/>
            <person name="Skryabin K.G."/>
        </authorList>
    </citation>
    <scope>NUCLEOTIDE SEQUENCE [LARGE SCALE GENOMIC DNA]</scope>
    <source>
        <strain evidence="4 5">DG-6</strain>
    </source>
</reference>
<dbReference type="eggNOG" id="COG0297">
    <property type="taxonomic scope" value="Bacteria"/>
</dbReference>
<name>E1IIQ3_9CHLR</name>
<keyword evidence="1 4" id="KW-0808">Transferase</keyword>
<dbReference type="InterPro" id="IPR001296">
    <property type="entry name" value="Glyco_trans_1"/>
</dbReference>
<feature type="domain" description="Glycosyl transferase family 1" evidence="2">
    <location>
        <begin position="203"/>
        <end position="358"/>
    </location>
</feature>
<gene>
    <name evidence="4" type="ORF">OSCT_3204</name>
</gene>
<dbReference type="InterPro" id="IPR028098">
    <property type="entry name" value="Glyco_trans_4-like_N"/>
</dbReference>
<dbReference type="Gene3D" id="3.40.50.2000">
    <property type="entry name" value="Glycogen Phosphorylase B"/>
    <property type="match status" value="2"/>
</dbReference>
<keyword evidence="5" id="KW-1185">Reference proteome</keyword>
<dbReference type="SUPFAM" id="SSF53756">
    <property type="entry name" value="UDP-Glycosyltransferase/glycogen phosphorylase"/>
    <property type="match status" value="1"/>
</dbReference>
<evidence type="ECO:0000259" key="2">
    <source>
        <dbReference type="Pfam" id="PF00534"/>
    </source>
</evidence>
<dbReference type="AlphaFoldDB" id="E1IIQ3"/>
<organism evidence="4 5">
    <name type="scientific">Oscillochloris trichoides DG-6</name>
    <dbReference type="NCBI Taxonomy" id="765420"/>
    <lineage>
        <taxon>Bacteria</taxon>
        <taxon>Bacillati</taxon>
        <taxon>Chloroflexota</taxon>
        <taxon>Chloroflexia</taxon>
        <taxon>Chloroflexales</taxon>
        <taxon>Chloroflexineae</taxon>
        <taxon>Oscillochloridaceae</taxon>
        <taxon>Oscillochloris</taxon>
    </lineage>
</organism>
<dbReference type="GO" id="GO:0016757">
    <property type="term" value="F:glycosyltransferase activity"/>
    <property type="evidence" value="ECO:0007669"/>
    <property type="project" value="InterPro"/>
</dbReference>
<dbReference type="EMBL" id="ADVR01000142">
    <property type="protein sequence ID" value="EFO78909.1"/>
    <property type="molecule type" value="Genomic_DNA"/>
</dbReference>
<dbReference type="Pfam" id="PF13439">
    <property type="entry name" value="Glyco_transf_4"/>
    <property type="match status" value="1"/>
</dbReference>
<dbReference type="Proteomes" id="UP000054010">
    <property type="component" value="Unassembled WGS sequence"/>
</dbReference>
<sequence>MRVCLVSLDFPPVRASSLATHADLLASKLVADGHDVTVIAARRADTPAQARVGQVQVERVAIGRSDWIGYSLRATRRLQYLHRKQPFDVIHFLELHFAWAYRGPYIATLHQSFLQRLIADNGRPYASSWYNLIFRWLYYSAAIYIMERPSIQHATALISVSATTAKAFADQFDIDLAKIIINHETTNLERFQAQPEEVVSALRQRLGLEGYRILLYVGFSTPRKGIEYLATALHELPSDVRLVLVGKWEPGYREKVMAAAGAAWERVCEVGFVADEDLAAYYSLADLVVLPSLLEGFGIPALESLACETPVVATTAGALPEVVGECGRLVPSRDAHALASAIRELLDNPALRHQLASQCRPRVLKYFSPQQEYATVLRVYSDIMNM</sequence>
<dbReference type="CDD" id="cd03801">
    <property type="entry name" value="GT4_PimA-like"/>
    <property type="match status" value="1"/>
</dbReference>
<dbReference type="PANTHER" id="PTHR46401">
    <property type="entry name" value="GLYCOSYLTRANSFERASE WBBK-RELATED"/>
    <property type="match status" value="1"/>
</dbReference>
<dbReference type="GO" id="GO:0009103">
    <property type="term" value="P:lipopolysaccharide biosynthetic process"/>
    <property type="evidence" value="ECO:0007669"/>
    <property type="project" value="TreeGrafter"/>
</dbReference>
<accession>E1IIQ3</accession>
<dbReference type="PANTHER" id="PTHR46401:SF2">
    <property type="entry name" value="GLYCOSYLTRANSFERASE WBBK-RELATED"/>
    <property type="match status" value="1"/>
</dbReference>
<feature type="domain" description="Glycosyltransferase subfamily 4-like N-terminal" evidence="3">
    <location>
        <begin position="19"/>
        <end position="183"/>
    </location>
</feature>